<name>A0AAD1R9L6_PELCU</name>
<gene>
    <name evidence="1" type="ORF">PECUL_23A000720</name>
</gene>
<dbReference type="AlphaFoldDB" id="A0AAD1R9L6"/>
<reference evidence="1" key="1">
    <citation type="submission" date="2022-03" db="EMBL/GenBank/DDBJ databases">
        <authorList>
            <person name="Alioto T."/>
            <person name="Alioto T."/>
            <person name="Gomez Garrido J."/>
        </authorList>
    </citation>
    <scope>NUCLEOTIDE SEQUENCE</scope>
</reference>
<dbReference type="EMBL" id="OW240913">
    <property type="protein sequence ID" value="CAH2245450.1"/>
    <property type="molecule type" value="Genomic_DNA"/>
</dbReference>
<organism evidence="1 2">
    <name type="scientific">Pelobates cultripes</name>
    <name type="common">Western spadefoot toad</name>
    <dbReference type="NCBI Taxonomy" id="61616"/>
    <lineage>
        <taxon>Eukaryota</taxon>
        <taxon>Metazoa</taxon>
        <taxon>Chordata</taxon>
        <taxon>Craniata</taxon>
        <taxon>Vertebrata</taxon>
        <taxon>Euteleostomi</taxon>
        <taxon>Amphibia</taxon>
        <taxon>Batrachia</taxon>
        <taxon>Anura</taxon>
        <taxon>Pelobatoidea</taxon>
        <taxon>Pelobatidae</taxon>
        <taxon>Pelobates</taxon>
    </lineage>
</organism>
<dbReference type="Proteomes" id="UP001295444">
    <property type="component" value="Chromosome 02"/>
</dbReference>
<accession>A0AAD1R9L6</accession>
<evidence type="ECO:0000313" key="2">
    <source>
        <dbReference type="Proteomes" id="UP001295444"/>
    </source>
</evidence>
<keyword evidence="2" id="KW-1185">Reference proteome</keyword>
<sequence>MESTVLNANRLTQPSAAGICRTYHCCDRIPGCIQLQWLHHFTDMSKMTRQTRTSLGRTQQIWTFPQQLHRKLQFR</sequence>
<evidence type="ECO:0000313" key="1">
    <source>
        <dbReference type="EMBL" id="CAH2245450.1"/>
    </source>
</evidence>
<protein>
    <submittedName>
        <fullName evidence="1">Uncharacterized protein</fullName>
    </submittedName>
</protein>
<proteinExistence type="predicted"/>